<comment type="caution">
    <text evidence="4">The sequence shown here is derived from an EMBL/GenBank/DDBJ whole genome shotgun (WGS) entry which is preliminary data.</text>
</comment>
<protein>
    <recommendedName>
        <fullName evidence="3">Acylphosphatase-like domain-containing protein</fullName>
    </recommendedName>
</protein>
<dbReference type="InterPro" id="IPR036046">
    <property type="entry name" value="Acylphosphatase-like_dom_sf"/>
</dbReference>
<dbReference type="SUPFAM" id="SSF54975">
    <property type="entry name" value="Acylphosphatase/BLUF domain-like"/>
    <property type="match status" value="1"/>
</dbReference>
<dbReference type="Gene3D" id="3.30.70.100">
    <property type="match status" value="1"/>
</dbReference>
<dbReference type="InterPro" id="IPR001792">
    <property type="entry name" value="Acylphosphatase-like_dom"/>
</dbReference>
<accession>A0A0J9EAH9</accession>
<sequence length="110" mass="11991">MNQADDLRHLRRSNALADAAVTAVQIWLGGVFAPESFVGWICHRARLLDLAGSVKAQGNTDMYIHVQGPQPMIDAMEMACSLGPMDANVERIEVRSMAPNPRLTGFEVLG</sequence>
<organism evidence="4 5">
    <name type="scientific">Candidatus Rhodobacter oscarellae</name>
    <dbReference type="NCBI Taxonomy" id="1675527"/>
    <lineage>
        <taxon>Bacteria</taxon>
        <taxon>Pseudomonadati</taxon>
        <taxon>Pseudomonadota</taxon>
        <taxon>Alphaproteobacteria</taxon>
        <taxon>Rhodobacterales</taxon>
        <taxon>Rhodobacter group</taxon>
        <taxon>Rhodobacter</taxon>
    </lineage>
</organism>
<dbReference type="Pfam" id="PF00708">
    <property type="entry name" value="Acylphosphatase"/>
    <property type="match status" value="1"/>
</dbReference>
<dbReference type="PROSITE" id="PS51160">
    <property type="entry name" value="ACYLPHOSPHATASE_3"/>
    <property type="match status" value="1"/>
</dbReference>
<dbReference type="EMBL" id="LFTY01000002">
    <property type="protein sequence ID" value="KMW58659.1"/>
    <property type="molecule type" value="Genomic_DNA"/>
</dbReference>
<comment type="caution">
    <text evidence="1">Lacks conserved residue(s) required for the propagation of feature annotation.</text>
</comment>
<evidence type="ECO:0000313" key="5">
    <source>
        <dbReference type="Proteomes" id="UP000037178"/>
    </source>
</evidence>
<comment type="similarity">
    <text evidence="2">Belongs to the acylphosphatase family.</text>
</comment>
<dbReference type="PATRIC" id="fig|1675527.3.peg.3809"/>
<dbReference type="Proteomes" id="UP000037178">
    <property type="component" value="Unassembled WGS sequence"/>
</dbReference>
<evidence type="ECO:0000259" key="3">
    <source>
        <dbReference type="PROSITE" id="PS51160"/>
    </source>
</evidence>
<name>A0A0J9EAH9_9RHOB</name>
<evidence type="ECO:0000256" key="2">
    <source>
        <dbReference type="RuleBase" id="RU004168"/>
    </source>
</evidence>
<dbReference type="STRING" id="1675527.AIOL_003638"/>
<dbReference type="RefSeq" id="WP_049644246.1">
    <property type="nucleotide sequence ID" value="NZ_LFTY01000002.1"/>
</dbReference>
<proteinExistence type="inferred from homology"/>
<dbReference type="AlphaFoldDB" id="A0A0J9EAH9"/>
<reference evidence="4 5" key="1">
    <citation type="submission" date="2015-06" db="EMBL/GenBank/DDBJ databases">
        <title>Draft genome sequence of an Alphaproteobacteria species associated to the Mediterranean sponge Oscarella lobularis.</title>
        <authorList>
            <person name="Jourda C."/>
            <person name="Santini S."/>
            <person name="Claverie J.-M."/>
        </authorList>
    </citation>
    <scope>NUCLEOTIDE SEQUENCE [LARGE SCALE GENOMIC DNA]</scope>
    <source>
        <strain evidence="4">IGS</strain>
    </source>
</reference>
<feature type="domain" description="Acylphosphatase-like" evidence="3">
    <location>
        <begin position="23"/>
        <end position="110"/>
    </location>
</feature>
<keyword evidence="5" id="KW-1185">Reference proteome</keyword>
<gene>
    <name evidence="4" type="ORF">AIOL_003638</name>
</gene>
<evidence type="ECO:0000256" key="1">
    <source>
        <dbReference type="PROSITE-ProRule" id="PRU00520"/>
    </source>
</evidence>
<evidence type="ECO:0000313" key="4">
    <source>
        <dbReference type="EMBL" id="KMW58659.1"/>
    </source>
</evidence>